<reference evidence="1" key="1">
    <citation type="submission" date="2014-12" db="EMBL/GenBank/DDBJ databases">
        <title>Insight into the proteome of Arion vulgaris.</title>
        <authorList>
            <person name="Aradska J."/>
            <person name="Bulat T."/>
            <person name="Smidak R."/>
            <person name="Sarate P."/>
            <person name="Gangsoo J."/>
            <person name="Sialana F."/>
            <person name="Bilban M."/>
            <person name="Lubec G."/>
        </authorList>
    </citation>
    <scope>NUCLEOTIDE SEQUENCE</scope>
    <source>
        <tissue evidence="1">Skin</tissue>
    </source>
</reference>
<evidence type="ECO:0000313" key="1">
    <source>
        <dbReference type="EMBL" id="CEK50058.1"/>
    </source>
</evidence>
<accession>A0A0B6Y1R8</accession>
<organism evidence="1">
    <name type="scientific">Arion vulgaris</name>
    <dbReference type="NCBI Taxonomy" id="1028688"/>
    <lineage>
        <taxon>Eukaryota</taxon>
        <taxon>Metazoa</taxon>
        <taxon>Spiralia</taxon>
        <taxon>Lophotrochozoa</taxon>
        <taxon>Mollusca</taxon>
        <taxon>Gastropoda</taxon>
        <taxon>Heterobranchia</taxon>
        <taxon>Euthyneura</taxon>
        <taxon>Panpulmonata</taxon>
        <taxon>Eupulmonata</taxon>
        <taxon>Stylommatophora</taxon>
        <taxon>Helicina</taxon>
        <taxon>Arionoidea</taxon>
        <taxon>Arionidae</taxon>
        <taxon>Arion</taxon>
    </lineage>
</organism>
<gene>
    <name evidence="1" type="primary">ORF9745</name>
</gene>
<protein>
    <submittedName>
        <fullName evidence="1">Uncharacterized protein</fullName>
    </submittedName>
</protein>
<dbReference type="EMBL" id="HACG01003193">
    <property type="protein sequence ID" value="CEK50058.1"/>
    <property type="molecule type" value="Transcribed_RNA"/>
</dbReference>
<name>A0A0B6Y1R8_9EUPU</name>
<proteinExistence type="predicted"/>
<sequence length="86" mass="9788">MIKLSSDLDTDQKVIMHVPSDPSVMPKVDETLRIFDLITDISFTDKPKDYLLDSEPMNSDDLVVIPKGGILEDLETFRSRECHTHV</sequence>
<dbReference type="AlphaFoldDB" id="A0A0B6Y1R8"/>